<organism evidence="1 2">
    <name type="scientific">Lolliginicoccus lacisalsi</name>
    <dbReference type="NCBI Taxonomy" id="2742202"/>
    <lineage>
        <taxon>Bacteria</taxon>
        <taxon>Bacillati</taxon>
        <taxon>Actinomycetota</taxon>
        <taxon>Actinomycetes</taxon>
        <taxon>Mycobacteriales</taxon>
        <taxon>Hoyosellaceae</taxon>
        <taxon>Lolliginicoccus</taxon>
    </lineage>
</organism>
<keyword evidence="2" id="KW-1185">Reference proteome</keyword>
<dbReference type="SUPFAM" id="SSF53613">
    <property type="entry name" value="Ribokinase-like"/>
    <property type="match status" value="1"/>
</dbReference>
<evidence type="ECO:0008006" key="3">
    <source>
        <dbReference type="Google" id="ProtNLM"/>
    </source>
</evidence>
<accession>A0A927PLV9</accession>
<reference evidence="1" key="1">
    <citation type="submission" date="2020-09" db="EMBL/GenBank/DDBJ databases">
        <title>Hoyosella lacisalsi sp. nov., a halotolerant actinobacterium isolated from soil of Lake Gudzhirganskoe.</title>
        <authorList>
            <person name="Yang Q."/>
            <person name="Guo P.Y."/>
            <person name="Liu S.W."/>
            <person name="Li F.N."/>
            <person name="Sun C.H."/>
        </authorList>
    </citation>
    <scope>NUCLEOTIDE SEQUENCE</scope>
    <source>
        <strain evidence="1">G463</strain>
    </source>
</reference>
<evidence type="ECO:0000313" key="2">
    <source>
        <dbReference type="Proteomes" id="UP000642993"/>
    </source>
</evidence>
<gene>
    <name evidence="1" type="ORF">HT102_04745</name>
</gene>
<proteinExistence type="predicted"/>
<dbReference type="EMBL" id="JACYWE010000002">
    <property type="protein sequence ID" value="MBD8505792.1"/>
    <property type="molecule type" value="Genomic_DNA"/>
</dbReference>
<evidence type="ECO:0000313" key="1">
    <source>
        <dbReference type="EMBL" id="MBD8505792.1"/>
    </source>
</evidence>
<sequence length="672" mass="71429">MPLERPTLSLSRIATLAQVQRPVVPVWRTRSTGSSTPSPQPVRAEGQGELFDAREVSEWLRATGRGNNPTAPEDAVAFAELAGSGGVEDQVMFQALTALLCLKVAVGEQLGDLGTEELLDLADDADPDDAYLYREIAAVDDLAPALAAWADQAASAAYSPVAAMERFIGRHIELATPRDPAVALTDHAAAVLARVAHAASGGATTVVDPTPGGSDLLVACNAAAAGAGVTARTVQRQDPASRLARRRLRAHDIHCQALLVDGDGAFQAPGDALVVAHLPAPSAPTMDRDAMLRAVDEIALQLTEGQVALVAAPASVLAKPLSGPSDEIRSGLLRSGSVRAIVALPKGWVRTTPQEHLTLWILAPTPRGTTPEQRYVLTADMANARFDGADLEYLLTDLEAGLRAPALAHAHAFRFSRLVSLPSLLTYRGDLTDTGAPTPRDPITGDEVAKRLNTLTRAFTEQNSRSVMIDIPVGRATAGQRPPTATIGWLITEKILRPVPGTRLDPGHIGATGGVRIIGCDELTGRRPLGERTIDAARFALEYPNARYTEPGDIVFATSPRIAAIVDYEGTSVVEAPARVLRLAAKQPVDQRGVLLPGVVAAGINTQPPHAKNVRAWPVRYTPPDQADELERHLRRIDNEQHALRQQLSLLAQLAHTAYDGVTRRSIALAGD</sequence>
<dbReference type="InterPro" id="IPR029056">
    <property type="entry name" value="Ribokinase-like"/>
</dbReference>
<dbReference type="AlphaFoldDB" id="A0A927PLV9"/>
<comment type="caution">
    <text evidence="1">The sequence shown here is derived from an EMBL/GenBank/DDBJ whole genome shotgun (WGS) entry which is preliminary data.</text>
</comment>
<dbReference type="RefSeq" id="WP_192038252.1">
    <property type="nucleotide sequence ID" value="NZ_JACYWE010000002.1"/>
</dbReference>
<dbReference type="Proteomes" id="UP000642993">
    <property type="component" value="Unassembled WGS sequence"/>
</dbReference>
<name>A0A927PLV9_9ACTN</name>
<protein>
    <recommendedName>
        <fullName evidence="3">DNA methylase adenine-specific domain-containing protein</fullName>
    </recommendedName>
</protein>